<dbReference type="RefSeq" id="WP_147142315.1">
    <property type="nucleotide sequence ID" value="NZ_BAABIJ010000004.1"/>
</dbReference>
<accession>A0A562URC0</accession>
<proteinExistence type="predicted"/>
<organism evidence="1 2">
    <name type="scientific">Stackebrandtia albiflava</name>
    <dbReference type="NCBI Taxonomy" id="406432"/>
    <lineage>
        <taxon>Bacteria</taxon>
        <taxon>Bacillati</taxon>
        <taxon>Actinomycetota</taxon>
        <taxon>Actinomycetes</taxon>
        <taxon>Glycomycetales</taxon>
        <taxon>Glycomycetaceae</taxon>
        <taxon>Stackebrandtia</taxon>
    </lineage>
</organism>
<dbReference type="EMBL" id="VLLL01000008">
    <property type="protein sequence ID" value="TWJ08138.1"/>
    <property type="molecule type" value="Genomic_DNA"/>
</dbReference>
<reference evidence="1 2" key="1">
    <citation type="journal article" date="2013" name="Stand. Genomic Sci.">
        <title>Genomic Encyclopedia of Type Strains, Phase I: The one thousand microbial genomes (KMG-I) project.</title>
        <authorList>
            <person name="Kyrpides N.C."/>
            <person name="Woyke T."/>
            <person name="Eisen J.A."/>
            <person name="Garrity G."/>
            <person name="Lilburn T.G."/>
            <person name="Beck B.J."/>
            <person name="Whitman W.B."/>
            <person name="Hugenholtz P."/>
            <person name="Klenk H.P."/>
        </authorList>
    </citation>
    <scope>NUCLEOTIDE SEQUENCE [LARGE SCALE GENOMIC DNA]</scope>
    <source>
        <strain evidence="1 2">DSM 45044</strain>
    </source>
</reference>
<comment type="caution">
    <text evidence="1">The sequence shown here is derived from an EMBL/GenBank/DDBJ whole genome shotgun (WGS) entry which is preliminary data.</text>
</comment>
<name>A0A562URC0_9ACTN</name>
<dbReference type="Proteomes" id="UP000321617">
    <property type="component" value="Unassembled WGS sequence"/>
</dbReference>
<protein>
    <submittedName>
        <fullName evidence="1">Uncharacterized protein</fullName>
    </submittedName>
</protein>
<sequence length="161" mass="18407">MTGALWDEVGDLWHADVLGTLPDVRIDDVSLDEWQELLDLFAERRWRREYRESGRLLPSPSAAWALAGPEGVEAPELRVWPADDVLVVVRFRREDRIDLDVDLRELRDRRRFSTLCGFIRDVGRLLDRPVSLYPEGANGEPVIGYTPEADDVIRLTPPSGE</sequence>
<evidence type="ECO:0000313" key="2">
    <source>
        <dbReference type="Proteomes" id="UP000321617"/>
    </source>
</evidence>
<keyword evidence="2" id="KW-1185">Reference proteome</keyword>
<dbReference type="AlphaFoldDB" id="A0A562URC0"/>
<dbReference type="OrthoDB" id="7875217at2"/>
<evidence type="ECO:0000313" key="1">
    <source>
        <dbReference type="EMBL" id="TWJ08138.1"/>
    </source>
</evidence>
<gene>
    <name evidence="1" type="ORF">LX16_4358</name>
</gene>